<keyword evidence="5" id="KW-0479">Metal-binding</keyword>
<dbReference type="InterPro" id="IPR023343">
    <property type="entry name" value="Penicillin_amidase_dom1"/>
</dbReference>
<proteinExistence type="inferred from homology"/>
<dbReference type="Gene3D" id="2.30.120.10">
    <property type="match status" value="1"/>
</dbReference>
<dbReference type="InterPro" id="IPR029055">
    <property type="entry name" value="Ntn_hydrolases_N"/>
</dbReference>
<keyword evidence="3" id="KW-0865">Zymogen</keyword>
<evidence type="ECO:0000256" key="2">
    <source>
        <dbReference type="ARBA" id="ARBA00022801"/>
    </source>
</evidence>
<evidence type="ECO:0000256" key="4">
    <source>
        <dbReference type="PIRSR" id="PIRSR001227-1"/>
    </source>
</evidence>
<evidence type="ECO:0000313" key="6">
    <source>
        <dbReference type="EMBL" id="KAA1419779.1"/>
    </source>
</evidence>
<feature type="binding site" evidence="5">
    <location>
        <position position="438"/>
    </location>
    <ligand>
        <name>Ca(2+)</name>
        <dbReference type="ChEBI" id="CHEBI:29108"/>
    </ligand>
</feature>
<dbReference type="InterPro" id="IPR014395">
    <property type="entry name" value="Pen/GL7ACA/AHL_acylase"/>
</dbReference>
<name>A0A5Q6RP37_9ACTN</name>
<dbReference type="InterPro" id="IPR002692">
    <property type="entry name" value="S45"/>
</dbReference>
<feature type="binding site" evidence="5">
    <location>
        <position position="234"/>
    </location>
    <ligand>
        <name>Ca(2+)</name>
        <dbReference type="ChEBI" id="CHEBI:29108"/>
    </ligand>
</feature>
<keyword evidence="5" id="KW-0106">Calcium</keyword>
<keyword evidence="2" id="KW-0378">Hydrolase</keyword>
<dbReference type="PANTHER" id="PTHR34218:SF4">
    <property type="entry name" value="ACYL-HOMOSERINE LACTONE ACYLASE QUIP"/>
    <property type="match status" value="1"/>
</dbReference>
<dbReference type="OrthoDB" id="9759796at2"/>
<comment type="similarity">
    <text evidence="1">Belongs to the peptidase S45 family.</text>
</comment>
<dbReference type="EMBL" id="VDFQ02000006">
    <property type="protein sequence ID" value="KAA1419779.1"/>
    <property type="molecule type" value="Genomic_DNA"/>
</dbReference>
<dbReference type="InterPro" id="IPR043146">
    <property type="entry name" value="Penicillin_amidase_N_B-knob"/>
</dbReference>
<dbReference type="Gene3D" id="1.10.1400.10">
    <property type="match status" value="1"/>
</dbReference>
<dbReference type="RefSeq" id="WP_149771002.1">
    <property type="nucleotide sequence ID" value="NZ_VDFQ02000006.1"/>
</dbReference>
<evidence type="ECO:0000256" key="3">
    <source>
        <dbReference type="ARBA" id="ARBA00023145"/>
    </source>
</evidence>
<feature type="binding site" evidence="5">
    <location>
        <position position="233"/>
    </location>
    <ligand>
        <name>Ca(2+)</name>
        <dbReference type="ChEBI" id="CHEBI:29108"/>
    </ligand>
</feature>
<sequence>MTARLFRDAYGVPHVRADTWLEVAGAQGRVTALDRGGQIQVEHWRSTGTLAEHIGAEGVPWDRFARAARLADTASRAYDALDAEDQDWVAAYVGGVNAVLPEADWPDWAPLGILHVAHVLFSDLPTLLWREHVDRALGPVLGDGAADLFQRDVSGSGSNAWALHGSRTRSGRPLLAGDPHRVIEIPGVYQQIRLAGPDGDVLGLAFPGVPGIAHFGHAGTVAWGITNAMAHHVDVFRELLRGTDAGGVEAYGPSGWEPAAVGRERIRVRAGAPADGGVGVGVGVGPGVDDAAGDRADESVDAFWVETRRGLVVAALDTLPRAGVETVAYAARIPARASADVGAAALRPLLRARSTADVVAAFGRWVDPVNRLLVADRDGTVLSQTVGRVPASSHAARRLPLDAWAEPGDEVWRPMPPAREVVETHVDANEPPEDAAVDLGYAYAAPYRASRIRTLLAELIEDRGPLDVADMPVVHGDTLSLAADALLRHLPDPSGAPLTDAAQALVTRLRRWDRRMDADSADAAVFAAWRAAVAARLSAHPALAPLHAEHGMGAVYDPWCDARGRIGDGILALVDGAAVVALGIDVRPLAREALEEVAAGEWGQADAPRWGDQHRLEPVQVLAGVPGATFVRLPPAGQSDVTLSGDSDTVRSAATTPGVSDLCWRGSVARWIWDLSDRSRSRWGVPFGAAGDPASPHATDQYAAWLEAATVPVVTAWDDLTEEPLP</sequence>
<feature type="active site" description="Nucleophile" evidence="4">
    <location>
        <position position="158"/>
    </location>
</feature>
<gene>
    <name evidence="6" type="ORF">FE697_017885</name>
</gene>
<dbReference type="PIRSF" id="PIRSF001227">
    <property type="entry name" value="Pen_acylase"/>
    <property type="match status" value="1"/>
</dbReference>
<reference evidence="6 7" key="1">
    <citation type="submission" date="2019-09" db="EMBL/GenBank/DDBJ databases">
        <title>Mumia zhuanghuii sp. nov. isolated from the intestinal contents of plateau pika (Ochotona curzoniae) in the Qinghai-Tibet plateau of China.</title>
        <authorList>
            <person name="Tian Z."/>
        </authorList>
    </citation>
    <scope>NUCLEOTIDE SEQUENCE [LARGE SCALE GENOMIC DNA]</scope>
    <source>
        <strain evidence="7">350</strain>
    </source>
</reference>
<evidence type="ECO:0000256" key="5">
    <source>
        <dbReference type="PIRSR" id="PIRSR001227-2"/>
    </source>
</evidence>
<dbReference type="Gene3D" id="3.60.20.10">
    <property type="entry name" value="Glutamine Phosphoribosylpyrophosphate, subunit 1, domain 1"/>
    <property type="match status" value="1"/>
</dbReference>
<dbReference type="PANTHER" id="PTHR34218">
    <property type="entry name" value="PEPTIDASE S45 PENICILLIN AMIDASE"/>
    <property type="match status" value="1"/>
</dbReference>
<comment type="caution">
    <text evidence="6">The sequence shown here is derived from an EMBL/GenBank/DDBJ whole genome shotgun (WGS) entry which is preliminary data.</text>
</comment>
<accession>A0A5Q6RP37</accession>
<protein>
    <submittedName>
        <fullName evidence="6">Penicillin acylase family protein</fullName>
    </submittedName>
</protein>
<dbReference type="GO" id="GO:0017000">
    <property type="term" value="P:antibiotic biosynthetic process"/>
    <property type="evidence" value="ECO:0007669"/>
    <property type="project" value="InterPro"/>
</dbReference>
<evidence type="ECO:0000313" key="7">
    <source>
        <dbReference type="Proteomes" id="UP000307768"/>
    </source>
</evidence>
<evidence type="ECO:0000256" key="1">
    <source>
        <dbReference type="ARBA" id="ARBA00006586"/>
    </source>
</evidence>
<organism evidence="6 7">
    <name type="scientific">Mumia zhuanghuii</name>
    <dbReference type="NCBI Taxonomy" id="2585211"/>
    <lineage>
        <taxon>Bacteria</taxon>
        <taxon>Bacillati</taxon>
        <taxon>Actinomycetota</taxon>
        <taxon>Actinomycetes</taxon>
        <taxon>Propionibacteriales</taxon>
        <taxon>Nocardioidaceae</taxon>
        <taxon>Mumia</taxon>
    </lineage>
</organism>
<dbReference type="AlphaFoldDB" id="A0A5Q6RP37"/>
<dbReference type="SUPFAM" id="SSF56235">
    <property type="entry name" value="N-terminal nucleophile aminohydrolases (Ntn hydrolases)"/>
    <property type="match status" value="1"/>
</dbReference>
<dbReference type="InterPro" id="IPR043147">
    <property type="entry name" value="Penicillin_amidase_A-knob"/>
</dbReference>
<dbReference type="GO" id="GO:0016811">
    <property type="term" value="F:hydrolase activity, acting on carbon-nitrogen (but not peptide) bonds, in linear amides"/>
    <property type="evidence" value="ECO:0007669"/>
    <property type="project" value="InterPro"/>
</dbReference>
<comment type="cofactor">
    <cofactor evidence="5">
        <name>Ca(2+)</name>
        <dbReference type="ChEBI" id="CHEBI:29108"/>
    </cofactor>
    <text evidence="5">Binds 1 Ca(2+) ion per dimer.</text>
</comment>
<dbReference type="GO" id="GO:0046872">
    <property type="term" value="F:metal ion binding"/>
    <property type="evidence" value="ECO:0007669"/>
    <property type="project" value="UniProtKB-KW"/>
</dbReference>
<dbReference type="Gene3D" id="1.10.439.10">
    <property type="entry name" value="Penicillin Amidohydrolase, domain 1"/>
    <property type="match status" value="1"/>
</dbReference>
<dbReference type="Proteomes" id="UP000307768">
    <property type="component" value="Unassembled WGS sequence"/>
</dbReference>
<dbReference type="Pfam" id="PF01804">
    <property type="entry name" value="Penicil_amidase"/>
    <property type="match status" value="1"/>
</dbReference>